<sequence length="73" mass="7720">MQCKIFAALVLSFLSLAVSAAPVPVLADAHLLVRDIEPVALVGMDDVARSVDDEAGAEQTQPEPRACRMIACL</sequence>
<gene>
    <name evidence="2" type="ORF">FB45DRAFT_243938</name>
</gene>
<evidence type="ECO:0000256" key="1">
    <source>
        <dbReference type="SAM" id="SignalP"/>
    </source>
</evidence>
<feature type="chain" id="PRO_5042262525" evidence="1">
    <location>
        <begin position="21"/>
        <end position="73"/>
    </location>
</feature>
<dbReference type="Proteomes" id="UP001221142">
    <property type="component" value="Unassembled WGS sequence"/>
</dbReference>
<dbReference type="AlphaFoldDB" id="A0AAD7BAV1"/>
<reference evidence="2" key="1">
    <citation type="submission" date="2023-03" db="EMBL/GenBank/DDBJ databases">
        <title>Massive genome expansion in bonnet fungi (Mycena s.s.) driven by repeated elements and novel gene families across ecological guilds.</title>
        <authorList>
            <consortium name="Lawrence Berkeley National Laboratory"/>
            <person name="Harder C.B."/>
            <person name="Miyauchi S."/>
            <person name="Viragh M."/>
            <person name="Kuo A."/>
            <person name="Thoen E."/>
            <person name="Andreopoulos B."/>
            <person name="Lu D."/>
            <person name="Skrede I."/>
            <person name="Drula E."/>
            <person name="Henrissat B."/>
            <person name="Morin E."/>
            <person name="Kohler A."/>
            <person name="Barry K."/>
            <person name="LaButti K."/>
            <person name="Morin E."/>
            <person name="Salamov A."/>
            <person name="Lipzen A."/>
            <person name="Mereny Z."/>
            <person name="Hegedus B."/>
            <person name="Baldrian P."/>
            <person name="Stursova M."/>
            <person name="Weitz H."/>
            <person name="Taylor A."/>
            <person name="Grigoriev I.V."/>
            <person name="Nagy L.G."/>
            <person name="Martin F."/>
            <person name="Kauserud H."/>
        </authorList>
    </citation>
    <scope>NUCLEOTIDE SEQUENCE</scope>
    <source>
        <strain evidence="2">9284</strain>
    </source>
</reference>
<keyword evidence="1" id="KW-0732">Signal</keyword>
<organism evidence="2 3">
    <name type="scientific">Roridomyces roridus</name>
    <dbReference type="NCBI Taxonomy" id="1738132"/>
    <lineage>
        <taxon>Eukaryota</taxon>
        <taxon>Fungi</taxon>
        <taxon>Dikarya</taxon>
        <taxon>Basidiomycota</taxon>
        <taxon>Agaricomycotina</taxon>
        <taxon>Agaricomycetes</taxon>
        <taxon>Agaricomycetidae</taxon>
        <taxon>Agaricales</taxon>
        <taxon>Marasmiineae</taxon>
        <taxon>Mycenaceae</taxon>
        <taxon>Roridomyces</taxon>
    </lineage>
</organism>
<evidence type="ECO:0000313" key="3">
    <source>
        <dbReference type="Proteomes" id="UP001221142"/>
    </source>
</evidence>
<dbReference type="EMBL" id="JARKIF010000024">
    <property type="protein sequence ID" value="KAJ7615448.1"/>
    <property type="molecule type" value="Genomic_DNA"/>
</dbReference>
<comment type="caution">
    <text evidence="2">The sequence shown here is derived from an EMBL/GenBank/DDBJ whole genome shotgun (WGS) entry which is preliminary data.</text>
</comment>
<accession>A0AAD7BAV1</accession>
<keyword evidence="3" id="KW-1185">Reference proteome</keyword>
<protein>
    <submittedName>
        <fullName evidence="2">Uncharacterized protein</fullName>
    </submittedName>
</protein>
<proteinExistence type="predicted"/>
<evidence type="ECO:0000313" key="2">
    <source>
        <dbReference type="EMBL" id="KAJ7615448.1"/>
    </source>
</evidence>
<feature type="signal peptide" evidence="1">
    <location>
        <begin position="1"/>
        <end position="20"/>
    </location>
</feature>
<name>A0AAD7BAV1_9AGAR</name>